<gene>
    <name evidence="1" type="ORF">C7443_102436</name>
</gene>
<dbReference type="Gene3D" id="1.25.40.10">
    <property type="entry name" value="Tetratricopeptide repeat domain"/>
    <property type="match status" value="1"/>
</dbReference>
<evidence type="ECO:0000313" key="1">
    <source>
        <dbReference type="EMBL" id="PWV64783.1"/>
    </source>
</evidence>
<dbReference type="RefSeq" id="WP_110017588.1">
    <property type="nucleotide sequence ID" value="NZ_QGTJ01000002.1"/>
</dbReference>
<dbReference type="SUPFAM" id="SSF144059">
    <property type="entry name" value="ImpE-like"/>
    <property type="match status" value="1"/>
</dbReference>
<dbReference type="Proteomes" id="UP000246569">
    <property type="component" value="Unassembled WGS sequence"/>
</dbReference>
<evidence type="ECO:0000313" key="2">
    <source>
        <dbReference type="Proteomes" id="UP000246569"/>
    </source>
</evidence>
<dbReference type="PIRSF" id="PIRSF029288">
    <property type="entry name" value="SciE_ImpE"/>
    <property type="match status" value="1"/>
</dbReference>
<proteinExistence type="predicted"/>
<comment type="caution">
    <text evidence="1">The sequence shown here is derived from an EMBL/GenBank/DDBJ whole genome shotgun (WGS) entry which is preliminary data.</text>
</comment>
<dbReference type="EMBL" id="QGTJ01000002">
    <property type="protein sequence ID" value="PWV64783.1"/>
    <property type="molecule type" value="Genomic_DNA"/>
</dbReference>
<dbReference type="OrthoDB" id="5416084at2"/>
<organism evidence="1 2">
    <name type="scientific">Plasticicumulans acidivorans</name>
    <dbReference type="NCBI Taxonomy" id="886464"/>
    <lineage>
        <taxon>Bacteria</taxon>
        <taxon>Pseudomonadati</taxon>
        <taxon>Pseudomonadota</taxon>
        <taxon>Gammaproteobacteria</taxon>
        <taxon>Candidatus Competibacteraceae</taxon>
        <taxon>Plasticicumulans</taxon>
    </lineage>
</organism>
<sequence>MSVEELLREGRGQEALTELQARVRKAPADGKLRTLLFQLLALQGQWSRAVAQLQVIGQLDVEALPMVQTYREALRCELLRAEVFAGRRAPLVFGEPMPWLALLIEALSRESSDPAGAQALRQQAFELAPITPGSADGQRFAWVADSDGRLGPVLEAIVNGNYYWIPFERLTAIRQEAPADLRDFIWMPAMLTFANGGESVALIPSRYPGSENAEAALQFARRTEWSETASGLLLGHGQRVFATDVADVALFDLRELLLDAPAADAVAD</sequence>
<dbReference type="Pfam" id="PF07024">
    <property type="entry name" value="ImpE"/>
    <property type="match status" value="1"/>
</dbReference>
<reference evidence="1 2" key="1">
    <citation type="submission" date="2018-05" db="EMBL/GenBank/DDBJ databases">
        <title>Genomic Encyclopedia of Type Strains, Phase IV (KMG-IV): sequencing the most valuable type-strain genomes for metagenomic binning, comparative biology and taxonomic classification.</title>
        <authorList>
            <person name="Goeker M."/>
        </authorList>
    </citation>
    <scope>NUCLEOTIDE SEQUENCE [LARGE SCALE GENOMIC DNA]</scope>
    <source>
        <strain evidence="1 2">DSM 23606</strain>
    </source>
</reference>
<name>A0A317MYR4_9GAMM</name>
<protein>
    <submittedName>
        <fullName evidence="1">Type VI secretion system protein ImpE</fullName>
    </submittedName>
</protein>
<dbReference type="InterPro" id="IPR009211">
    <property type="entry name" value="TagJ"/>
</dbReference>
<accession>A0A317MYR4</accession>
<keyword evidence="2" id="KW-1185">Reference proteome</keyword>
<dbReference type="InterPro" id="IPR011990">
    <property type="entry name" value="TPR-like_helical_dom_sf"/>
</dbReference>
<dbReference type="AlphaFoldDB" id="A0A317MYR4"/>